<accession>A0A8T2PBF8</accession>
<evidence type="ECO:0000313" key="3">
    <source>
        <dbReference type="Proteomes" id="UP000824540"/>
    </source>
</evidence>
<gene>
    <name evidence="2" type="ORF">JZ751_026257</name>
</gene>
<reference evidence="2" key="1">
    <citation type="thesis" date="2021" institute="BYU ScholarsArchive" country="Provo, UT, USA">
        <title>Applications of and Algorithms for Genome Assembly and Genomic Analyses with an Emphasis on Marine Teleosts.</title>
        <authorList>
            <person name="Pickett B.D."/>
        </authorList>
    </citation>
    <scope>NUCLEOTIDE SEQUENCE</scope>
    <source>
        <strain evidence="2">HI-2016</strain>
    </source>
</reference>
<dbReference type="AlphaFoldDB" id="A0A8T2PBF8"/>
<organism evidence="2 3">
    <name type="scientific">Albula glossodonta</name>
    <name type="common">roundjaw bonefish</name>
    <dbReference type="NCBI Taxonomy" id="121402"/>
    <lineage>
        <taxon>Eukaryota</taxon>
        <taxon>Metazoa</taxon>
        <taxon>Chordata</taxon>
        <taxon>Craniata</taxon>
        <taxon>Vertebrata</taxon>
        <taxon>Euteleostomi</taxon>
        <taxon>Actinopterygii</taxon>
        <taxon>Neopterygii</taxon>
        <taxon>Teleostei</taxon>
        <taxon>Albuliformes</taxon>
        <taxon>Albulidae</taxon>
        <taxon>Albula</taxon>
    </lineage>
</organism>
<dbReference type="Proteomes" id="UP000824540">
    <property type="component" value="Unassembled WGS sequence"/>
</dbReference>
<dbReference type="OrthoDB" id="10276762at2759"/>
<evidence type="ECO:0000256" key="1">
    <source>
        <dbReference type="SAM" id="MobiDB-lite"/>
    </source>
</evidence>
<proteinExistence type="predicted"/>
<protein>
    <submittedName>
        <fullName evidence="2">Uncharacterized protein</fullName>
    </submittedName>
</protein>
<keyword evidence="3" id="KW-1185">Reference proteome</keyword>
<name>A0A8T2PBF8_9TELE</name>
<feature type="region of interest" description="Disordered" evidence="1">
    <location>
        <begin position="89"/>
        <end position="126"/>
    </location>
</feature>
<evidence type="ECO:0000313" key="2">
    <source>
        <dbReference type="EMBL" id="KAG9349904.1"/>
    </source>
</evidence>
<comment type="caution">
    <text evidence="2">The sequence shown here is derived from an EMBL/GenBank/DDBJ whole genome shotgun (WGS) entry which is preliminary data.</text>
</comment>
<dbReference type="EMBL" id="JAFBMS010000008">
    <property type="protein sequence ID" value="KAG9349904.1"/>
    <property type="molecule type" value="Genomic_DNA"/>
</dbReference>
<sequence>MLTSLLPHPKGQERLLPRGIGFRQSAESFEGVEEFVCAAGSVLARQWLSPRGPSLPGVSSSRRERKLSLWSVEPTNGCSYRTYTRLQGPSSPRLYTDLPSGRSDRHFVRSSAGSTPPSFGHGMRVH</sequence>